<evidence type="ECO:0000256" key="1">
    <source>
        <dbReference type="SAM" id="MobiDB-lite"/>
    </source>
</evidence>
<accession>A0AA91SZC9</accession>
<organism evidence="2 3">
    <name type="scientific">Clavispora lusitaniae</name>
    <name type="common">Candida lusitaniae</name>
    <dbReference type="NCBI Taxonomy" id="36911"/>
    <lineage>
        <taxon>Eukaryota</taxon>
        <taxon>Fungi</taxon>
        <taxon>Dikarya</taxon>
        <taxon>Ascomycota</taxon>
        <taxon>Saccharomycotina</taxon>
        <taxon>Pichiomycetes</taxon>
        <taxon>Metschnikowiaceae</taxon>
        <taxon>Clavispora</taxon>
    </lineage>
</organism>
<reference evidence="2 3" key="1">
    <citation type="submission" date="2017-04" db="EMBL/GenBank/DDBJ databases">
        <title>Draft genome of the yeast Clavispora lusitaniae type strain CBS 6936.</title>
        <authorList>
            <person name="Durrens P."/>
            <person name="Klopp C."/>
            <person name="Biteau N."/>
            <person name="Fitton-Ouhabi V."/>
            <person name="Dementhon K."/>
            <person name="Accoceberry I."/>
            <person name="Sherman D.J."/>
            <person name="Noel T."/>
        </authorList>
    </citation>
    <scope>NUCLEOTIDE SEQUENCE [LARGE SCALE GENOMIC DNA]</scope>
    <source>
        <strain evidence="2 3">CBS 6936</strain>
    </source>
</reference>
<dbReference type="KEGG" id="clus:A9F13_34g00099"/>
<evidence type="ECO:0000313" key="2">
    <source>
        <dbReference type="EMBL" id="OVF03512.1"/>
    </source>
</evidence>
<gene>
    <name evidence="2" type="ORF">A9F13_34g00099</name>
</gene>
<proteinExistence type="predicted"/>
<name>A0AA91SZC9_CLALS</name>
<comment type="caution">
    <text evidence="2">The sequence shown here is derived from an EMBL/GenBank/DDBJ whole genome shotgun (WGS) entry which is preliminary data.</text>
</comment>
<sequence length="152" mass="17266">MSIHEEDQNVESDQCSTYSCDSDSTTFSENLAIVASLTKWILKFEVRAQVDKKEKVEVKDLPEGTECSICNEKFSDKVDPVVLKECVPECTAEVHSYVDWDCYESKLLEGLDDLKKLDLNQDSEEAEENAKENDREDESQVNDNENGSGENR</sequence>
<dbReference type="AlphaFoldDB" id="A0AA91SZC9"/>
<feature type="compositionally biased region" description="Polar residues" evidence="1">
    <location>
        <begin position="141"/>
        <end position="152"/>
    </location>
</feature>
<dbReference type="EMBL" id="LYUB02000033">
    <property type="protein sequence ID" value="OVF03512.1"/>
    <property type="molecule type" value="Genomic_DNA"/>
</dbReference>
<evidence type="ECO:0000313" key="3">
    <source>
        <dbReference type="Proteomes" id="UP000195602"/>
    </source>
</evidence>
<dbReference type="Proteomes" id="UP000195602">
    <property type="component" value="Unassembled WGS sequence"/>
</dbReference>
<feature type="region of interest" description="Disordered" evidence="1">
    <location>
        <begin position="119"/>
        <end position="152"/>
    </location>
</feature>
<protein>
    <submittedName>
        <fullName evidence="2">Uncharacterized protein</fullName>
    </submittedName>
</protein>